<evidence type="ECO:0000313" key="2">
    <source>
        <dbReference type="Proteomes" id="UP000016922"/>
    </source>
</evidence>
<evidence type="ECO:0000313" key="1">
    <source>
        <dbReference type="EMBL" id="EPE32031.1"/>
    </source>
</evidence>
<dbReference type="RefSeq" id="XP_008081086.1">
    <property type="nucleotide sequence ID" value="XM_008082895.1"/>
</dbReference>
<dbReference type="HOGENOM" id="CLU_065609_2_0_1"/>
<gene>
    <name evidence="1" type="ORF">GLAREA_12113</name>
</gene>
<dbReference type="SUPFAM" id="SSF52833">
    <property type="entry name" value="Thioredoxin-like"/>
    <property type="match status" value="1"/>
</dbReference>
<dbReference type="Proteomes" id="UP000016922">
    <property type="component" value="Unassembled WGS sequence"/>
</dbReference>
<dbReference type="AlphaFoldDB" id="S3DJ19"/>
<dbReference type="KEGG" id="glz:GLAREA_12113"/>
<dbReference type="PANTHER" id="PTHR36057:SF1">
    <property type="entry name" value="LIPOPROTEIN LIPID ATTACHMENT SITE-LIKE PROTEIN, PUTATIVE (DUF1223)-RELATED"/>
    <property type="match status" value="1"/>
</dbReference>
<dbReference type="eggNOG" id="ENOG502QQGJ">
    <property type="taxonomic scope" value="Eukaryota"/>
</dbReference>
<proteinExistence type="predicted"/>
<name>S3DJ19_GLAL2</name>
<dbReference type="InterPro" id="IPR036249">
    <property type="entry name" value="Thioredoxin-like_sf"/>
</dbReference>
<organism evidence="1 2">
    <name type="scientific">Glarea lozoyensis (strain ATCC 20868 / MF5171)</name>
    <dbReference type="NCBI Taxonomy" id="1116229"/>
    <lineage>
        <taxon>Eukaryota</taxon>
        <taxon>Fungi</taxon>
        <taxon>Dikarya</taxon>
        <taxon>Ascomycota</taxon>
        <taxon>Pezizomycotina</taxon>
        <taxon>Leotiomycetes</taxon>
        <taxon>Helotiales</taxon>
        <taxon>Helotiaceae</taxon>
        <taxon>Glarea</taxon>
    </lineage>
</organism>
<dbReference type="OMA" id="FQSQSCQ"/>
<dbReference type="GeneID" id="19471154"/>
<sequence length="258" mass="28308">MSGLVATLKKIFQRKKPIPLACSMSLENDEGHVHTGACFVDIQPLTTVELFQSQGCQSCPPAIPAIHESIKNDPNLLLLTYNVTYFDHMGWTDTFGKRQWDQRQRAYVQKWGRNNIFTPQVIADGIADGTGAGQNEVNNIVSAARGVRSSMPWRIIVDTNDTELRIDSDLPHADPHDILLIMYDPKPETVKIKKAVNKGKKIEHRNVVTGISKIGEWVGGNLTMPLPDAAMRGGHGNLEIVAVVQAGNGGPILASQKL</sequence>
<dbReference type="Pfam" id="PF06764">
    <property type="entry name" value="DUF1223"/>
    <property type="match status" value="1"/>
</dbReference>
<dbReference type="EMBL" id="KE145360">
    <property type="protein sequence ID" value="EPE32031.1"/>
    <property type="molecule type" value="Genomic_DNA"/>
</dbReference>
<dbReference type="PANTHER" id="PTHR36057">
    <property type="match status" value="1"/>
</dbReference>
<reference evidence="1 2" key="1">
    <citation type="journal article" date="2013" name="BMC Genomics">
        <title>Genomics-driven discovery of the pneumocandin biosynthetic gene cluster in the fungus Glarea lozoyensis.</title>
        <authorList>
            <person name="Chen L."/>
            <person name="Yue Q."/>
            <person name="Zhang X."/>
            <person name="Xiang M."/>
            <person name="Wang C."/>
            <person name="Li S."/>
            <person name="Che Y."/>
            <person name="Ortiz-Lopez F.J."/>
            <person name="Bills G.F."/>
            <person name="Liu X."/>
            <person name="An Z."/>
        </authorList>
    </citation>
    <scope>NUCLEOTIDE SEQUENCE [LARGE SCALE GENOMIC DNA]</scope>
    <source>
        <strain evidence="2">ATCC 20868 / MF5171</strain>
    </source>
</reference>
<dbReference type="InterPro" id="IPR010634">
    <property type="entry name" value="DUF1223"/>
</dbReference>
<protein>
    <submittedName>
        <fullName evidence="1">Thioredoxin-like protein</fullName>
    </submittedName>
</protein>
<accession>S3DJ19</accession>
<dbReference type="OrthoDB" id="938668at2759"/>
<keyword evidence="2" id="KW-1185">Reference proteome</keyword>